<gene>
    <name evidence="1" type="ORF">GCM10007927_41890</name>
</gene>
<dbReference type="Proteomes" id="UP001161388">
    <property type="component" value="Unassembled WGS sequence"/>
</dbReference>
<name>A0ABQ5VQG0_9RHOB</name>
<reference evidence="1" key="1">
    <citation type="journal article" date="2014" name="Int. J. Syst. Evol. Microbiol.">
        <title>Complete genome of a new Firmicutes species belonging to the dominant human colonic microbiota ('Ruminococcus bicirculans') reveals two chromosomes and a selective capacity to utilize plant glucans.</title>
        <authorList>
            <consortium name="NISC Comparative Sequencing Program"/>
            <person name="Wegmann U."/>
            <person name="Louis P."/>
            <person name="Goesmann A."/>
            <person name="Henrissat B."/>
            <person name="Duncan S.H."/>
            <person name="Flint H.J."/>
        </authorList>
    </citation>
    <scope>NUCLEOTIDE SEQUENCE</scope>
    <source>
        <strain evidence="1">NBRC 109915</strain>
    </source>
</reference>
<accession>A0ABQ5VQG0</accession>
<reference evidence="1" key="2">
    <citation type="submission" date="2023-01" db="EMBL/GenBank/DDBJ databases">
        <title>Draft genome sequence of Sulfitobacter pacificus strain NBRC 109915.</title>
        <authorList>
            <person name="Sun Q."/>
            <person name="Mori K."/>
        </authorList>
    </citation>
    <scope>NUCLEOTIDE SEQUENCE</scope>
    <source>
        <strain evidence="1">NBRC 109915</strain>
    </source>
</reference>
<comment type="caution">
    <text evidence="1">The sequence shown here is derived from an EMBL/GenBank/DDBJ whole genome shotgun (WGS) entry which is preliminary data.</text>
</comment>
<proteinExistence type="predicted"/>
<dbReference type="EMBL" id="BSNL01000023">
    <property type="protein sequence ID" value="GLQ29385.1"/>
    <property type="molecule type" value="Genomic_DNA"/>
</dbReference>
<sequence length="70" mass="7967">MFRLCDAERSRVQYANVDNIYGYSYDLMAGVQSTEVIPGFARPIYWGFGMLPSHQTGCPTQENRNCAMTH</sequence>
<evidence type="ECO:0000313" key="1">
    <source>
        <dbReference type="EMBL" id="GLQ29385.1"/>
    </source>
</evidence>
<organism evidence="1 2">
    <name type="scientific">Sulfitobacter pacificus</name>
    <dbReference type="NCBI Taxonomy" id="1499314"/>
    <lineage>
        <taxon>Bacteria</taxon>
        <taxon>Pseudomonadati</taxon>
        <taxon>Pseudomonadota</taxon>
        <taxon>Alphaproteobacteria</taxon>
        <taxon>Rhodobacterales</taxon>
        <taxon>Roseobacteraceae</taxon>
        <taxon>Sulfitobacter</taxon>
    </lineage>
</organism>
<evidence type="ECO:0000313" key="2">
    <source>
        <dbReference type="Proteomes" id="UP001161388"/>
    </source>
</evidence>
<protein>
    <submittedName>
        <fullName evidence="1">Uncharacterized protein</fullName>
    </submittedName>
</protein>
<keyword evidence="2" id="KW-1185">Reference proteome</keyword>